<dbReference type="AlphaFoldDB" id="A0A6B3RV14"/>
<organism evidence="1 2">
    <name type="scientific">Pseudotabrizicola algicola</name>
    <dbReference type="NCBI Taxonomy" id="2709381"/>
    <lineage>
        <taxon>Bacteria</taxon>
        <taxon>Pseudomonadati</taxon>
        <taxon>Pseudomonadota</taxon>
        <taxon>Alphaproteobacteria</taxon>
        <taxon>Rhodobacterales</taxon>
        <taxon>Paracoccaceae</taxon>
        <taxon>Pseudotabrizicola</taxon>
    </lineage>
</organism>
<name>A0A6B3RV14_9RHOB</name>
<evidence type="ECO:0000313" key="1">
    <source>
        <dbReference type="EMBL" id="NEX48628.1"/>
    </source>
</evidence>
<comment type="caution">
    <text evidence="1">The sequence shown here is derived from an EMBL/GenBank/DDBJ whole genome shotgun (WGS) entry which is preliminary data.</text>
</comment>
<dbReference type="Proteomes" id="UP000481421">
    <property type="component" value="Unassembled WGS sequence"/>
</dbReference>
<sequence>MATLLLKTPSFVHKSSGALRGLVNFVALCRAAVEASKAIESRRKPAANVLVRLGIAPDSFADYTA</sequence>
<dbReference type="EMBL" id="JAAIKE010000014">
    <property type="protein sequence ID" value="NEX48628.1"/>
    <property type="molecule type" value="Genomic_DNA"/>
</dbReference>
<proteinExistence type="predicted"/>
<reference evidence="1 2" key="1">
    <citation type="submission" date="2020-02" db="EMBL/GenBank/DDBJ databases">
        <title>Rhodobacter algicola sp. nov., isolated from microalga culture.</title>
        <authorList>
            <person name="Park C.-Y."/>
        </authorList>
    </citation>
    <scope>NUCLEOTIDE SEQUENCE [LARGE SCALE GENOMIC DNA]</scope>
    <source>
        <strain evidence="1 2">ETT8</strain>
    </source>
</reference>
<evidence type="ECO:0000313" key="2">
    <source>
        <dbReference type="Proteomes" id="UP000481421"/>
    </source>
</evidence>
<dbReference type="RefSeq" id="WP_164615383.1">
    <property type="nucleotide sequence ID" value="NZ_JAAIKE010000014.1"/>
</dbReference>
<keyword evidence="2" id="KW-1185">Reference proteome</keyword>
<gene>
    <name evidence="1" type="ORF">G3572_20735</name>
</gene>
<accession>A0A6B3RV14</accession>
<protein>
    <submittedName>
        <fullName evidence="1">Uncharacterized protein</fullName>
    </submittedName>
</protein>